<gene>
    <name evidence="2" type="ORF">C5L28_001433</name>
    <name evidence="1" type="ORF">LPKJCM_00604</name>
</gene>
<reference evidence="2" key="3">
    <citation type="submission" date="2019-02" db="EMBL/GenBank/DDBJ databases">
        <authorList>
            <person name="Buron G."/>
            <person name="Chaylann A."/>
            <person name="Dolejs I."/>
            <person name="Forster J."/>
            <person name="Miks M.H."/>
        </authorList>
    </citation>
    <scope>NUCLEOTIDE SEQUENCE</scope>
    <source>
        <strain evidence="2">DSM 10551</strain>
    </source>
</reference>
<dbReference type="AlphaFoldDB" id="A0A224VEI4"/>
<evidence type="ECO:0000313" key="4">
    <source>
        <dbReference type="Proteomes" id="UP000294668"/>
    </source>
</evidence>
<organism evidence="1 3">
    <name type="scientific">Lentilactobacillus parakefiri</name>
    <dbReference type="NCBI Taxonomy" id="152332"/>
    <lineage>
        <taxon>Bacteria</taxon>
        <taxon>Bacillati</taxon>
        <taxon>Bacillota</taxon>
        <taxon>Bacilli</taxon>
        <taxon>Lactobacillales</taxon>
        <taxon>Lactobacillaceae</taxon>
        <taxon>Lentilactobacillus</taxon>
    </lineage>
</organism>
<dbReference type="Proteomes" id="UP000294668">
    <property type="component" value="Unassembled WGS sequence"/>
</dbReference>
<reference evidence="1 3" key="1">
    <citation type="journal article" date="2017" name="Biosci Microbiota Food Health">
        <title>Genomic characterization reconfirms the taxonomic status of Lactobacillus parakefiri.</title>
        <authorList>
            <person name="Tanizawa Y."/>
            <person name="Kobayashi H."/>
            <person name="Kaminuma E."/>
            <person name="Sakamoto M."/>
            <person name="Ohkuma M."/>
            <person name="Nakamura Y."/>
            <person name="Arita M."/>
            <person name="Tohno M."/>
        </authorList>
    </citation>
    <scope>NUCLEOTIDE SEQUENCE [LARGE SCALE GENOMIC DNA]</scope>
    <source>
        <strain evidence="1 3">JCM 8573</strain>
    </source>
</reference>
<keyword evidence="4" id="KW-1185">Reference proteome</keyword>
<name>A0A224VEI4_9LACO</name>
<dbReference type="EMBL" id="PUFL01000103">
    <property type="protein sequence ID" value="TDG87442.1"/>
    <property type="molecule type" value="Genomic_DNA"/>
</dbReference>
<protein>
    <submittedName>
        <fullName evidence="1">Uncharacterized protein</fullName>
    </submittedName>
</protein>
<reference evidence="2 4" key="2">
    <citation type="journal article" date="2019" name="Appl. Microbiol. Biotechnol.">
        <title>Uncovering carbohydrate metabolism through a genotype-phenotype association study of 56 lactic acid bacteria genomes.</title>
        <authorList>
            <person name="Buron-Moles G."/>
            <person name="Chailyan A."/>
            <person name="Dolejs I."/>
            <person name="Forster J."/>
            <person name="Miks M.H."/>
        </authorList>
    </citation>
    <scope>NUCLEOTIDE SEQUENCE [LARGE SCALE GENOMIC DNA]</scope>
    <source>
        <strain evidence="2 4">DSM 10551</strain>
    </source>
</reference>
<dbReference type="RefSeq" id="WP_057962184.1">
    <property type="nucleotide sequence ID" value="NZ_BDGB01000034.1"/>
</dbReference>
<comment type="caution">
    <text evidence="1">The sequence shown here is derived from an EMBL/GenBank/DDBJ whole genome shotgun (WGS) entry which is preliminary data.</text>
</comment>
<accession>A0A224VEI4</accession>
<evidence type="ECO:0000313" key="2">
    <source>
        <dbReference type="EMBL" id="TDG87442.1"/>
    </source>
</evidence>
<dbReference type="Proteomes" id="UP000214739">
    <property type="component" value="Unassembled WGS sequence"/>
</dbReference>
<sequence length="59" mass="6727">MAMFTQLKTGWPARVRYYDQNGERKSVSKMVSAPNQWLAIGRTQLRISTELGVILSNVK</sequence>
<evidence type="ECO:0000313" key="1">
    <source>
        <dbReference type="EMBL" id="GAW71523.1"/>
    </source>
</evidence>
<evidence type="ECO:0000313" key="3">
    <source>
        <dbReference type="Proteomes" id="UP000214739"/>
    </source>
</evidence>
<proteinExistence type="predicted"/>
<dbReference type="EMBL" id="BDGB01000034">
    <property type="protein sequence ID" value="GAW71523.1"/>
    <property type="molecule type" value="Genomic_DNA"/>
</dbReference>